<evidence type="ECO:0000313" key="12">
    <source>
        <dbReference type="Proteomes" id="UP000257076"/>
    </source>
</evidence>
<dbReference type="PANTHER" id="PTHR33451:SF5">
    <property type="entry name" value="NA+_H+ ANTIPORTER"/>
    <property type="match status" value="1"/>
</dbReference>
<feature type="transmembrane region" description="Helical" evidence="9">
    <location>
        <begin position="34"/>
        <end position="52"/>
    </location>
</feature>
<keyword evidence="3" id="KW-0050">Antiport</keyword>
<organism evidence="11 12">
    <name type="scientific">Jeotgalicoccus halotolerans</name>
    <dbReference type="NCBI Taxonomy" id="157227"/>
    <lineage>
        <taxon>Bacteria</taxon>
        <taxon>Bacillati</taxon>
        <taxon>Bacillota</taxon>
        <taxon>Bacilli</taxon>
        <taxon>Bacillales</taxon>
        <taxon>Staphylococcaceae</taxon>
        <taxon>Jeotgalicoccus</taxon>
    </lineage>
</organism>
<feature type="transmembrane region" description="Helical" evidence="9">
    <location>
        <begin position="380"/>
        <end position="400"/>
    </location>
</feature>
<keyword evidence="7 9" id="KW-0472">Membrane</keyword>
<dbReference type="Pfam" id="PF03553">
    <property type="entry name" value="Na_H_antiporter"/>
    <property type="match status" value="2"/>
</dbReference>
<feature type="transmembrane region" description="Helical" evidence="9">
    <location>
        <begin position="115"/>
        <end position="141"/>
    </location>
</feature>
<evidence type="ECO:0000256" key="7">
    <source>
        <dbReference type="ARBA" id="ARBA00023136"/>
    </source>
</evidence>
<feature type="transmembrane region" description="Helical" evidence="9">
    <location>
        <begin position="288"/>
        <end position="310"/>
    </location>
</feature>
<keyword evidence="12" id="KW-1185">Reference proteome</keyword>
<feature type="transmembrane region" description="Helical" evidence="9">
    <location>
        <begin position="192"/>
        <end position="211"/>
    </location>
</feature>
<evidence type="ECO:0000256" key="4">
    <source>
        <dbReference type="ARBA" id="ARBA00022475"/>
    </source>
</evidence>
<dbReference type="EMBL" id="QUMW01000004">
    <property type="protein sequence ID" value="REG26247.1"/>
    <property type="molecule type" value="Genomic_DNA"/>
</dbReference>
<evidence type="ECO:0000256" key="6">
    <source>
        <dbReference type="ARBA" id="ARBA00022989"/>
    </source>
</evidence>
<sequence length="434" mass="45230">MSNKKGGPVSLLPLVIFVALFIGTGLLAGDFNAMPIPLAAILASVAGFFLYFKEPFKDKLAAYFQGAAQENVILIVVIFLLSGAFSGIAGAMGAVDSTVNMGLTFLPPSLLLSGIFIICCFVSLAMGTSTGTVVAIVPIAIGIADQTEIGLALALATVIGGAMFGDNLSFISDTTIVATRTQGVKMIDKFKVNFWIVLPGAILTIITLYLITADISLSQTGNYDFNFIEVIPYLSVLIIALLGVDVIIVLLSGAAISSLLGLLTGAFDIFTLFSAAGEGIAGMQEISIITILIAGMIGLVSHYGGITYLLNTIMGRIKTKKGAELGIASLVSVTDVSTANNTISIMMTGPLAKNIAEEYEVDPRKSASILDTFAAGFQGLIPYGGQMLAASGLAAGISPVEIMPYSIYPILLIISGIIAILIGFPRKYSKVKVN</sequence>
<gene>
    <name evidence="11" type="ORF">DFR63_0205</name>
</gene>
<feature type="transmembrane region" description="Helical" evidence="9">
    <location>
        <begin position="258"/>
        <end position="276"/>
    </location>
</feature>
<keyword evidence="5 9" id="KW-0812">Transmembrane</keyword>
<keyword evidence="2" id="KW-0813">Transport</keyword>
<feature type="domain" description="Na+/H+ antiporter NhaC-like C-terminal" evidence="10">
    <location>
        <begin position="31"/>
        <end position="208"/>
    </location>
</feature>
<dbReference type="InterPro" id="IPR018461">
    <property type="entry name" value="Na/H_Antiport_NhaC-like_C"/>
</dbReference>
<protein>
    <submittedName>
        <fullName evidence="11">Putative methionine transporter (NhaC family)</fullName>
    </submittedName>
</protein>
<dbReference type="PANTHER" id="PTHR33451">
    <property type="entry name" value="MALATE-2H(+)/NA(+)-LACTATE ANTIPORTER"/>
    <property type="match status" value="1"/>
</dbReference>
<dbReference type="GO" id="GO:0005886">
    <property type="term" value="C:plasma membrane"/>
    <property type="evidence" value="ECO:0007669"/>
    <property type="project" value="UniProtKB-SubCell"/>
</dbReference>
<feature type="transmembrane region" description="Helical" evidence="9">
    <location>
        <begin position="9"/>
        <end position="28"/>
    </location>
</feature>
<evidence type="ECO:0000256" key="3">
    <source>
        <dbReference type="ARBA" id="ARBA00022449"/>
    </source>
</evidence>
<evidence type="ECO:0000256" key="8">
    <source>
        <dbReference type="ARBA" id="ARBA00038435"/>
    </source>
</evidence>
<proteinExistence type="inferred from homology"/>
<name>A0A3E0B2R0_9STAP</name>
<feature type="transmembrane region" description="Helical" evidence="9">
    <location>
        <begin position="72"/>
        <end position="95"/>
    </location>
</feature>
<feature type="transmembrane region" description="Helical" evidence="9">
    <location>
        <begin position="406"/>
        <end position="424"/>
    </location>
</feature>
<dbReference type="OrthoDB" id="9790605at2"/>
<evidence type="ECO:0000259" key="10">
    <source>
        <dbReference type="Pfam" id="PF03553"/>
    </source>
</evidence>
<comment type="similarity">
    <text evidence="8">Belongs to the NhaC Na(+)/H(+) (TC 2.A.35) antiporter family.</text>
</comment>
<dbReference type="GO" id="GO:0015297">
    <property type="term" value="F:antiporter activity"/>
    <property type="evidence" value="ECO:0007669"/>
    <property type="project" value="UniProtKB-KW"/>
</dbReference>
<evidence type="ECO:0000256" key="2">
    <source>
        <dbReference type="ARBA" id="ARBA00022448"/>
    </source>
</evidence>
<accession>A0A3E0B2R0</accession>
<reference evidence="11 12" key="1">
    <citation type="submission" date="2018-08" db="EMBL/GenBank/DDBJ databases">
        <title>Genomic Encyclopedia of Type Strains, Phase IV (KMG-IV): sequencing the most valuable type-strain genomes for metagenomic binning, comparative biology and taxonomic classification.</title>
        <authorList>
            <person name="Goeker M."/>
        </authorList>
    </citation>
    <scope>NUCLEOTIDE SEQUENCE [LARGE SCALE GENOMIC DNA]</scope>
    <source>
        <strain evidence="11 12">DSM 17274</strain>
    </source>
</reference>
<dbReference type="Proteomes" id="UP000257076">
    <property type="component" value="Unassembled WGS sequence"/>
</dbReference>
<feature type="domain" description="Na+/H+ antiporter NhaC-like C-terminal" evidence="10">
    <location>
        <begin position="239"/>
        <end position="424"/>
    </location>
</feature>
<feature type="transmembrane region" description="Helical" evidence="9">
    <location>
        <begin position="231"/>
        <end position="251"/>
    </location>
</feature>
<keyword evidence="6 9" id="KW-1133">Transmembrane helix</keyword>
<keyword evidence="4" id="KW-1003">Cell membrane</keyword>
<dbReference type="InterPro" id="IPR052180">
    <property type="entry name" value="NhaC_Na-H+_Antiporter"/>
</dbReference>
<evidence type="ECO:0000256" key="9">
    <source>
        <dbReference type="SAM" id="Phobius"/>
    </source>
</evidence>
<evidence type="ECO:0000313" key="11">
    <source>
        <dbReference type="EMBL" id="REG26247.1"/>
    </source>
</evidence>
<evidence type="ECO:0000256" key="1">
    <source>
        <dbReference type="ARBA" id="ARBA00004651"/>
    </source>
</evidence>
<dbReference type="RefSeq" id="WP_115883903.1">
    <property type="nucleotide sequence ID" value="NZ_CBCSHX010000014.1"/>
</dbReference>
<dbReference type="AlphaFoldDB" id="A0A3E0B2R0"/>
<comment type="subcellular location">
    <subcellularLocation>
        <location evidence="1">Cell membrane</location>
        <topology evidence="1">Multi-pass membrane protein</topology>
    </subcellularLocation>
</comment>
<comment type="caution">
    <text evidence="11">The sequence shown here is derived from an EMBL/GenBank/DDBJ whole genome shotgun (WGS) entry which is preliminary data.</text>
</comment>
<evidence type="ECO:0000256" key="5">
    <source>
        <dbReference type="ARBA" id="ARBA00022692"/>
    </source>
</evidence>